<proteinExistence type="predicted"/>
<accession>A2EDH0</accession>
<evidence type="ECO:0000313" key="5">
    <source>
        <dbReference type="Proteomes" id="UP000001542"/>
    </source>
</evidence>
<feature type="compositionally biased region" description="Polar residues" evidence="2">
    <location>
        <begin position="161"/>
        <end position="170"/>
    </location>
</feature>
<keyword evidence="5" id="KW-1185">Reference proteome</keyword>
<organism evidence="4 5">
    <name type="scientific">Trichomonas vaginalis (strain ATCC PRA-98 / G3)</name>
    <dbReference type="NCBI Taxonomy" id="412133"/>
    <lineage>
        <taxon>Eukaryota</taxon>
        <taxon>Metamonada</taxon>
        <taxon>Parabasalia</taxon>
        <taxon>Trichomonadida</taxon>
        <taxon>Trichomonadidae</taxon>
        <taxon>Trichomonas</taxon>
    </lineage>
</organism>
<evidence type="ECO:0000259" key="3">
    <source>
        <dbReference type="Pfam" id="PF25972"/>
    </source>
</evidence>
<name>A2EDH0_TRIV3</name>
<keyword evidence="1" id="KW-0175">Coiled coil</keyword>
<feature type="region of interest" description="Disordered" evidence="2">
    <location>
        <begin position="133"/>
        <end position="170"/>
    </location>
</feature>
<reference evidence="4" key="1">
    <citation type="submission" date="2006-10" db="EMBL/GenBank/DDBJ databases">
        <authorList>
            <person name="Amadeo P."/>
            <person name="Zhao Q."/>
            <person name="Wortman J."/>
            <person name="Fraser-Liggett C."/>
            <person name="Carlton J."/>
        </authorList>
    </citation>
    <scope>NUCLEOTIDE SEQUENCE</scope>
    <source>
        <strain evidence="4">G3</strain>
    </source>
</reference>
<dbReference type="Pfam" id="PF25972">
    <property type="entry name" value="At4g15545_C"/>
    <property type="match status" value="1"/>
</dbReference>
<dbReference type="InParanoid" id="A2EDH0"/>
<evidence type="ECO:0000256" key="1">
    <source>
        <dbReference type="SAM" id="Coils"/>
    </source>
</evidence>
<dbReference type="VEuPathDB" id="TrichDB:TVAGG3_0724490"/>
<feature type="coiled-coil region" evidence="1">
    <location>
        <begin position="53"/>
        <end position="108"/>
    </location>
</feature>
<dbReference type="OrthoDB" id="5599468at2759"/>
<dbReference type="VEuPathDB" id="TrichDB:TVAG_395060"/>
<dbReference type="KEGG" id="tva:4767251"/>
<gene>
    <name evidence="4" type="ORF">TVAG_395060</name>
</gene>
<dbReference type="RefSeq" id="XP_001321557.1">
    <property type="nucleotide sequence ID" value="XM_001321522.1"/>
</dbReference>
<reference evidence="4" key="2">
    <citation type="journal article" date="2007" name="Science">
        <title>Draft genome sequence of the sexually transmitted pathogen Trichomonas vaginalis.</title>
        <authorList>
            <person name="Carlton J.M."/>
            <person name="Hirt R.P."/>
            <person name="Silva J.C."/>
            <person name="Delcher A.L."/>
            <person name="Schatz M."/>
            <person name="Zhao Q."/>
            <person name="Wortman J.R."/>
            <person name="Bidwell S.L."/>
            <person name="Alsmark U.C.M."/>
            <person name="Besteiro S."/>
            <person name="Sicheritz-Ponten T."/>
            <person name="Noel C.J."/>
            <person name="Dacks J.B."/>
            <person name="Foster P.G."/>
            <person name="Simillion C."/>
            <person name="Van de Peer Y."/>
            <person name="Miranda-Saavedra D."/>
            <person name="Barton G.J."/>
            <person name="Westrop G.D."/>
            <person name="Mueller S."/>
            <person name="Dessi D."/>
            <person name="Fiori P.L."/>
            <person name="Ren Q."/>
            <person name="Paulsen I."/>
            <person name="Zhang H."/>
            <person name="Bastida-Corcuera F.D."/>
            <person name="Simoes-Barbosa A."/>
            <person name="Brown M.T."/>
            <person name="Hayes R.D."/>
            <person name="Mukherjee M."/>
            <person name="Okumura C.Y."/>
            <person name="Schneider R."/>
            <person name="Smith A.J."/>
            <person name="Vanacova S."/>
            <person name="Villalvazo M."/>
            <person name="Haas B.J."/>
            <person name="Pertea M."/>
            <person name="Feldblyum T.V."/>
            <person name="Utterback T.R."/>
            <person name="Shu C.L."/>
            <person name="Osoegawa K."/>
            <person name="de Jong P.J."/>
            <person name="Hrdy I."/>
            <person name="Horvathova L."/>
            <person name="Zubacova Z."/>
            <person name="Dolezal P."/>
            <person name="Malik S.B."/>
            <person name="Logsdon J.M. Jr."/>
            <person name="Henze K."/>
            <person name="Gupta A."/>
            <person name="Wang C.C."/>
            <person name="Dunne R.L."/>
            <person name="Upcroft J.A."/>
            <person name="Upcroft P."/>
            <person name="White O."/>
            <person name="Salzberg S.L."/>
            <person name="Tang P."/>
            <person name="Chiu C.-H."/>
            <person name="Lee Y.-S."/>
            <person name="Embley T.M."/>
            <person name="Coombs G.H."/>
            <person name="Mottram J.C."/>
            <person name="Tachezy J."/>
            <person name="Fraser-Liggett C.M."/>
            <person name="Johnson P.J."/>
        </authorList>
    </citation>
    <scope>NUCLEOTIDE SEQUENCE [LARGE SCALE GENOMIC DNA]</scope>
    <source>
        <strain evidence="4">G3</strain>
    </source>
</reference>
<dbReference type="AlphaFoldDB" id="A2EDH0"/>
<dbReference type="Proteomes" id="UP000001542">
    <property type="component" value="Unassembled WGS sequence"/>
</dbReference>
<evidence type="ECO:0000256" key="2">
    <source>
        <dbReference type="SAM" id="MobiDB-lite"/>
    </source>
</evidence>
<feature type="domain" description="At4g15545-like C-terminal" evidence="3">
    <location>
        <begin position="172"/>
        <end position="229"/>
    </location>
</feature>
<dbReference type="SMR" id="A2EDH0"/>
<sequence length="230" mass="25896">MIESDSNEQLDAAVNALQIAIENSKQQRSKEVKLWQKRTLELQNQVTSLQSQLSEAVNINTQLQSDMNEISNECEKLRKINNQLAKQLKEKEQEIAKYNQLNQSLRTILDGGAGVATNPVSITQLPTNKSTIQPLYEDLSPPPQNPKISPISPKLHKSTTPKRASTSKSGQLLQKAKEQLTYSDFNLLIQEIQRHNNSNCSNAETLKNIKQILGPQNENLYKEFASIMSE</sequence>
<dbReference type="InterPro" id="IPR058935">
    <property type="entry name" value="At4g15545-like_C"/>
</dbReference>
<protein>
    <recommendedName>
        <fullName evidence="3">At4g15545-like C-terminal domain-containing protein</fullName>
    </recommendedName>
</protein>
<dbReference type="EMBL" id="DS113360">
    <property type="protein sequence ID" value="EAY09334.1"/>
    <property type="molecule type" value="Genomic_DNA"/>
</dbReference>
<evidence type="ECO:0000313" key="4">
    <source>
        <dbReference type="EMBL" id="EAY09334.1"/>
    </source>
</evidence>